<dbReference type="InterPro" id="IPR006439">
    <property type="entry name" value="HAD-SF_hydro_IA"/>
</dbReference>
<keyword evidence="2" id="KW-1185">Reference proteome</keyword>
<dbReference type="SFLD" id="SFLDS00003">
    <property type="entry name" value="Haloacid_Dehalogenase"/>
    <property type="match status" value="1"/>
</dbReference>
<protein>
    <submittedName>
        <fullName evidence="1">HAD superfamily hydrolase (TIGR01549 family)</fullName>
    </submittedName>
</protein>
<sequence length="533" mass="56692">MPDSALTVAPHALLLDFGGVIFQTAKRPTGRDDFAARIVQRAARGGWEIEHARVRASLDAALTALRHWKHASSRRRTPREMTHREIVADFVAADLPGPVRALLVAEAGEVLEEMNTTLSDHALRPGIRDVIAEATARGIRLGIVSNAHAGRSHRAILAEHGLDTAFGVQVYSDEVGMRKPHPGMIELAATALGVTPAQCWYVGDTQDRDVVAGRRAGVGGMILTTSGHTDNPPFAIAETADAVFPTPEGLAELLRSAAAPASAAPAATTEPEPTGAPVLMIDHGGVISTTAPDAALLDAFASHLARLLDGPDEPVDLARAHLLIAEGRARHAERKRAQRQNLAGGGANREVGAREFWRDLVGADLSVRARAVLTAEAEDLMFRYGRAKSRRTLRTGMAELLEHCRAEGVRVVVVSNTVSGRAVRAECTAQGIDPLIGAYVCSDENGYRKPDPRIVEEALRITAADPARTWFLGDKPQNDALAAQSMGIARRVIVRGGTTDDDAIDAAVRSGDVTDVVSEPGDLIDLLAAPARI</sequence>
<comment type="caution">
    <text evidence="1">The sequence shown here is derived from an EMBL/GenBank/DDBJ whole genome shotgun (WGS) entry which is preliminary data.</text>
</comment>
<dbReference type="Proteomes" id="UP000573729">
    <property type="component" value="Unassembled WGS sequence"/>
</dbReference>
<reference evidence="1 2" key="1">
    <citation type="submission" date="2020-08" db="EMBL/GenBank/DDBJ databases">
        <title>Sequencing the genomes of 1000 actinobacteria strains.</title>
        <authorList>
            <person name="Klenk H.-P."/>
        </authorList>
    </citation>
    <scope>NUCLEOTIDE SEQUENCE [LARGE SCALE GENOMIC DNA]</scope>
    <source>
        <strain evidence="1 2">DSM 24947</strain>
    </source>
</reference>
<gene>
    <name evidence="1" type="ORF">BKA24_001388</name>
</gene>
<dbReference type="PANTHER" id="PTHR43434">
    <property type="entry name" value="PHOSPHOGLYCOLATE PHOSPHATASE"/>
    <property type="match status" value="1"/>
</dbReference>
<dbReference type="RefSeq" id="WP_184216434.1">
    <property type="nucleotide sequence ID" value="NZ_JACHMD010000001.1"/>
</dbReference>
<accession>A0A7W7BS53</accession>
<evidence type="ECO:0000313" key="1">
    <source>
        <dbReference type="EMBL" id="MBB4666679.1"/>
    </source>
</evidence>
<dbReference type="InterPro" id="IPR006549">
    <property type="entry name" value="HAD-SF_hydro_IIIA"/>
</dbReference>
<dbReference type="NCBIfam" id="TIGR01549">
    <property type="entry name" value="HAD-SF-IA-v1"/>
    <property type="match status" value="2"/>
</dbReference>
<dbReference type="Gene3D" id="3.40.50.1000">
    <property type="entry name" value="HAD superfamily/HAD-like"/>
    <property type="match status" value="2"/>
</dbReference>
<dbReference type="SUPFAM" id="SSF56784">
    <property type="entry name" value="HAD-like"/>
    <property type="match status" value="2"/>
</dbReference>
<dbReference type="InterPro" id="IPR050155">
    <property type="entry name" value="HAD-like_hydrolase_sf"/>
</dbReference>
<dbReference type="InterPro" id="IPR023214">
    <property type="entry name" value="HAD_sf"/>
</dbReference>
<keyword evidence="1" id="KW-0378">Hydrolase</keyword>
<dbReference type="GO" id="GO:0005829">
    <property type="term" value="C:cytosol"/>
    <property type="evidence" value="ECO:0007669"/>
    <property type="project" value="TreeGrafter"/>
</dbReference>
<organism evidence="1 2">
    <name type="scientific">Microbacterium marinum</name>
    <dbReference type="NCBI Taxonomy" id="421115"/>
    <lineage>
        <taxon>Bacteria</taxon>
        <taxon>Bacillati</taxon>
        <taxon>Actinomycetota</taxon>
        <taxon>Actinomycetes</taxon>
        <taxon>Micrococcales</taxon>
        <taxon>Microbacteriaceae</taxon>
        <taxon>Microbacterium</taxon>
    </lineage>
</organism>
<dbReference type="PANTHER" id="PTHR43434:SF19">
    <property type="entry name" value="PHOSPHONOACETALDEHYDE HYDROLASE"/>
    <property type="match status" value="1"/>
</dbReference>
<dbReference type="NCBIfam" id="TIGR01662">
    <property type="entry name" value="HAD-SF-IIIA"/>
    <property type="match status" value="1"/>
</dbReference>
<dbReference type="SFLD" id="SFLDG01129">
    <property type="entry name" value="C1.5:_HAD__Beta-PGM__Phosphata"/>
    <property type="match status" value="1"/>
</dbReference>
<dbReference type="GO" id="GO:0008967">
    <property type="term" value="F:phosphoglycolate phosphatase activity"/>
    <property type="evidence" value="ECO:0007669"/>
    <property type="project" value="TreeGrafter"/>
</dbReference>
<dbReference type="GO" id="GO:0006281">
    <property type="term" value="P:DNA repair"/>
    <property type="evidence" value="ECO:0007669"/>
    <property type="project" value="TreeGrafter"/>
</dbReference>
<dbReference type="InterPro" id="IPR036412">
    <property type="entry name" value="HAD-like_sf"/>
</dbReference>
<dbReference type="EMBL" id="JACHMD010000001">
    <property type="protein sequence ID" value="MBB4666679.1"/>
    <property type="molecule type" value="Genomic_DNA"/>
</dbReference>
<dbReference type="Pfam" id="PF00702">
    <property type="entry name" value="Hydrolase"/>
    <property type="match status" value="2"/>
</dbReference>
<evidence type="ECO:0000313" key="2">
    <source>
        <dbReference type="Proteomes" id="UP000573729"/>
    </source>
</evidence>
<dbReference type="AlphaFoldDB" id="A0A7W7BS53"/>
<proteinExistence type="predicted"/>
<name>A0A7W7BS53_9MICO</name>